<accession>L8JLZ6</accession>
<dbReference type="Proteomes" id="UP000011135">
    <property type="component" value="Unassembled WGS sequence"/>
</dbReference>
<dbReference type="Gene3D" id="1.10.260.40">
    <property type="entry name" value="lambda repressor-like DNA-binding domains"/>
    <property type="match status" value="1"/>
</dbReference>
<dbReference type="AlphaFoldDB" id="L8JLZ6"/>
<sequence length="165" mass="18509">MTIKSIFARNFKYFREKARIGQEALAEKIGVNVRTISVYETGKGYPKVDLLVKISQVLQVPVEYFFADDPEAVESGSSISVEEPGVSYKTANEHLNKVKDYRSVLNAYRQLVSDGDIETCEKLLNTCMSIIDDLEVAYLENNQAEAKLKFATDLIRSLAGGKQLF</sequence>
<comment type="caution">
    <text evidence="3">The sequence shown here is derived from an EMBL/GenBank/DDBJ whole genome shotgun (WGS) entry which is preliminary data.</text>
</comment>
<reference evidence="3 4" key="1">
    <citation type="submission" date="2012-12" db="EMBL/GenBank/DDBJ databases">
        <title>Genome assembly of Fulvivirga imtechensis AK7.</title>
        <authorList>
            <person name="Nupur N."/>
            <person name="Khatri I."/>
            <person name="Kumar R."/>
            <person name="Subramanian S."/>
            <person name="Pinnaka A."/>
        </authorList>
    </citation>
    <scope>NUCLEOTIDE SEQUENCE [LARGE SCALE GENOMIC DNA]</scope>
    <source>
        <strain evidence="3 4">AK7</strain>
    </source>
</reference>
<proteinExistence type="predicted"/>
<keyword evidence="1" id="KW-0238">DNA-binding</keyword>
<evidence type="ECO:0000259" key="2">
    <source>
        <dbReference type="PROSITE" id="PS50943"/>
    </source>
</evidence>
<dbReference type="STRING" id="1237149.C900_00295"/>
<name>L8JLZ6_9BACT</name>
<evidence type="ECO:0000313" key="3">
    <source>
        <dbReference type="EMBL" id="ELR68554.1"/>
    </source>
</evidence>
<evidence type="ECO:0000256" key="1">
    <source>
        <dbReference type="ARBA" id="ARBA00023125"/>
    </source>
</evidence>
<dbReference type="GO" id="GO:0003677">
    <property type="term" value="F:DNA binding"/>
    <property type="evidence" value="ECO:0007669"/>
    <property type="project" value="UniProtKB-KW"/>
</dbReference>
<dbReference type="Pfam" id="PF01381">
    <property type="entry name" value="HTH_3"/>
    <property type="match status" value="1"/>
</dbReference>
<gene>
    <name evidence="3" type="ORF">C900_00295</name>
</gene>
<protein>
    <recommendedName>
        <fullName evidence="2">HTH cro/C1-type domain-containing protein</fullName>
    </recommendedName>
</protein>
<dbReference type="PANTHER" id="PTHR46558:SF4">
    <property type="entry name" value="DNA-BIDING PHAGE PROTEIN"/>
    <property type="match status" value="1"/>
</dbReference>
<dbReference type="SMART" id="SM00530">
    <property type="entry name" value="HTH_XRE"/>
    <property type="match status" value="1"/>
</dbReference>
<dbReference type="OrthoDB" id="9814553at2"/>
<feature type="domain" description="HTH cro/C1-type" evidence="2">
    <location>
        <begin position="11"/>
        <end position="65"/>
    </location>
</feature>
<dbReference type="CDD" id="cd00093">
    <property type="entry name" value="HTH_XRE"/>
    <property type="match status" value="1"/>
</dbReference>
<dbReference type="SUPFAM" id="SSF47413">
    <property type="entry name" value="lambda repressor-like DNA-binding domains"/>
    <property type="match status" value="1"/>
</dbReference>
<dbReference type="RefSeq" id="WP_009583205.1">
    <property type="nucleotide sequence ID" value="NZ_AMZN01000110.1"/>
</dbReference>
<keyword evidence="4" id="KW-1185">Reference proteome</keyword>
<evidence type="ECO:0000313" key="4">
    <source>
        <dbReference type="Proteomes" id="UP000011135"/>
    </source>
</evidence>
<dbReference type="PANTHER" id="PTHR46558">
    <property type="entry name" value="TRACRIPTIONAL REGULATORY PROTEIN-RELATED-RELATED"/>
    <property type="match status" value="1"/>
</dbReference>
<dbReference type="EMBL" id="AMZN01000110">
    <property type="protein sequence ID" value="ELR68554.1"/>
    <property type="molecule type" value="Genomic_DNA"/>
</dbReference>
<dbReference type="InterPro" id="IPR010982">
    <property type="entry name" value="Lambda_DNA-bd_dom_sf"/>
</dbReference>
<dbReference type="PROSITE" id="PS50943">
    <property type="entry name" value="HTH_CROC1"/>
    <property type="match status" value="1"/>
</dbReference>
<dbReference type="InterPro" id="IPR001387">
    <property type="entry name" value="Cro/C1-type_HTH"/>
</dbReference>
<organism evidence="3 4">
    <name type="scientific">Fulvivirga imtechensis AK7</name>
    <dbReference type="NCBI Taxonomy" id="1237149"/>
    <lineage>
        <taxon>Bacteria</taxon>
        <taxon>Pseudomonadati</taxon>
        <taxon>Bacteroidota</taxon>
        <taxon>Cytophagia</taxon>
        <taxon>Cytophagales</taxon>
        <taxon>Fulvivirgaceae</taxon>
        <taxon>Fulvivirga</taxon>
    </lineage>
</organism>